<protein>
    <submittedName>
        <fullName evidence="1">Uncharacterized protein</fullName>
    </submittedName>
</protein>
<dbReference type="AlphaFoldDB" id="A0A2M8M7R3"/>
<gene>
    <name evidence="1" type="ORF">CUB97_02590</name>
</gene>
<comment type="caution">
    <text evidence="1">The sequence shown here is derived from an EMBL/GenBank/DDBJ whole genome shotgun (WGS) entry which is preliminary data.</text>
</comment>
<reference evidence="1 2" key="1">
    <citation type="submission" date="2017-11" db="EMBL/GenBank/DDBJ databases">
        <title>Genome sequencing of Prevotella intermedia KCOM 1779.</title>
        <authorList>
            <person name="Kook J.-K."/>
            <person name="Park S.-N."/>
            <person name="Lim Y.K."/>
        </authorList>
    </citation>
    <scope>NUCLEOTIDE SEQUENCE [LARGE SCALE GENOMIC DNA]</scope>
    <source>
        <strain evidence="1 2">KCOM 1779</strain>
    </source>
</reference>
<evidence type="ECO:0000313" key="2">
    <source>
        <dbReference type="Proteomes" id="UP000228641"/>
    </source>
</evidence>
<sequence>MLIYVFPPHYQLVYINFDISSFSLISYTVKATLLQRKTYAFTSQFYSTRHIYWLFCEHNLSISLHKHHTYKHKQLIIKPLNLHTNAAIICK</sequence>
<proteinExistence type="predicted"/>
<accession>A0A2M8M7R3</accession>
<organism evidence="1 2">
    <name type="scientific">Prevotella intermedia</name>
    <dbReference type="NCBI Taxonomy" id="28131"/>
    <lineage>
        <taxon>Bacteria</taxon>
        <taxon>Pseudomonadati</taxon>
        <taxon>Bacteroidota</taxon>
        <taxon>Bacteroidia</taxon>
        <taxon>Bacteroidales</taxon>
        <taxon>Prevotellaceae</taxon>
        <taxon>Prevotella</taxon>
    </lineage>
</organism>
<dbReference type="Proteomes" id="UP000228641">
    <property type="component" value="Unassembled WGS sequence"/>
</dbReference>
<evidence type="ECO:0000313" key="1">
    <source>
        <dbReference type="EMBL" id="PJF00249.1"/>
    </source>
</evidence>
<dbReference type="EMBL" id="PGGD01000001">
    <property type="protein sequence ID" value="PJF00249.1"/>
    <property type="molecule type" value="Genomic_DNA"/>
</dbReference>
<name>A0A2M8M7R3_PREIN</name>